<gene>
    <name evidence="10" type="ORF">KSB_08810</name>
</gene>
<dbReference type="InterPro" id="IPR046373">
    <property type="entry name" value="Acyl-CoA_Oxase/DH_mid-dom_sf"/>
</dbReference>
<comment type="similarity">
    <text evidence="2 6">Belongs to the acyl-CoA dehydrogenase family.</text>
</comment>
<comment type="caution">
    <text evidence="10">The sequence shown here is derived from an EMBL/GenBank/DDBJ whole genome shotgun (WGS) entry which is preliminary data.</text>
</comment>
<dbReference type="PANTHER" id="PTHR43884:SF25">
    <property type="entry name" value="ACYL-COA DEHYDROGENASE YDBM-RELATED"/>
    <property type="match status" value="1"/>
</dbReference>
<organism evidence="10 11">
    <name type="scientific">Ktedonobacter robiniae</name>
    <dbReference type="NCBI Taxonomy" id="2778365"/>
    <lineage>
        <taxon>Bacteria</taxon>
        <taxon>Bacillati</taxon>
        <taxon>Chloroflexota</taxon>
        <taxon>Ktedonobacteria</taxon>
        <taxon>Ktedonobacterales</taxon>
        <taxon>Ktedonobacteraceae</taxon>
        <taxon>Ktedonobacter</taxon>
    </lineage>
</organism>
<dbReference type="PANTHER" id="PTHR43884">
    <property type="entry name" value="ACYL-COA DEHYDROGENASE"/>
    <property type="match status" value="1"/>
</dbReference>
<feature type="domain" description="Acyl-CoA dehydrogenase/oxidase N-terminal" evidence="9">
    <location>
        <begin position="10"/>
        <end position="106"/>
    </location>
</feature>
<evidence type="ECO:0000256" key="5">
    <source>
        <dbReference type="ARBA" id="ARBA00023002"/>
    </source>
</evidence>
<name>A0ABQ3UI67_9CHLR</name>
<dbReference type="Pfam" id="PF02770">
    <property type="entry name" value="Acyl-CoA_dh_M"/>
    <property type="match status" value="1"/>
</dbReference>
<feature type="domain" description="Acyl-CoA dehydrogenase/oxidase C-terminal" evidence="7">
    <location>
        <begin position="258"/>
        <end position="374"/>
    </location>
</feature>
<dbReference type="RefSeq" id="WP_201369316.1">
    <property type="nucleotide sequence ID" value="NZ_BNJG01000001.1"/>
</dbReference>
<comment type="cofactor">
    <cofactor evidence="1 6">
        <name>FAD</name>
        <dbReference type="ChEBI" id="CHEBI:57692"/>
    </cofactor>
</comment>
<keyword evidence="11" id="KW-1185">Reference proteome</keyword>
<dbReference type="InterPro" id="IPR006091">
    <property type="entry name" value="Acyl-CoA_Oxase/DH_mid-dom"/>
</dbReference>
<accession>A0ABQ3UI67</accession>
<dbReference type="Gene3D" id="1.20.140.10">
    <property type="entry name" value="Butyryl-CoA Dehydrogenase, subunit A, domain 3"/>
    <property type="match status" value="1"/>
</dbReference>
<dbReference type="InterPro" id="IPR009075">
    <property type="entry name" value="AcylCo_DH/oxidase_C"/>
</dbReference>
<evidence type="ECO:0000256" key="3">
    <source>
        <dbReference type="ARBA" id="ARBA00022630"/>
    </source>
</evidence>
<proteinExistence type="inferred from homology"/>
<dbReference type="Proteomes" id="UP000654345">
    <property type="component" value="Unassembled WGS sequence"/>
</dbReference>
<evidence type="ECO:0000259" key="8">
    <source>
        <dbReference type="Pfam" id="PF02770"/>
    </source>
</evidence>
<reference evidence="10 11" key="1">
    <citation type="journal article" date="2021" name="Int. J. Syst. Evol. Microbiol.">
        <title>Reticulibacter mediterranei gen. nov., sp. nov., within the new family Reticulibacteraceae fam. nov., and Ktedonospora formicarum gen. nov., sp. nov., Ktedonobacter robiniae sp. nov., Dictyobacter formicarum sp. nov. and Dictyobacter arantiisoli sp. nov., belonging to the class Ktedonobacteria.</title>
        <authorList>
            <person name="Yabe S."/>
            <person name="Zheng Y."/>
            <person name="Wang C.M."/>
            <person name="Sakai Y."/>
            <person name="Abe K."/>
            <person name="Yokota A."/>
            <person name="Donadio S."/>
            <person name="Cavaletti L."/>
            <person name="Monciardini P."/>
        </authorList>
    </citation>
    <scope>NUCLEOTIDE SEQUENCE [LARGE SCALE GENOMIC DNA]</scope>
    <source>
        <strain evidence="10 11">SOSP1-30</strain>
    </source>
</reference>
<dbReference type="InterPro" id="IPR009100">
    <property type="entry name" value="AcylCoA_DH/oxidase_NM_dom_sf"/>
</dbReference>
<keyword evidence="5 6" id="KW-0560">Oxidoreductase</keyword>
<evidence type="ECO:0000256" key="4">
    <source>
        <dbReference type="ARBA" id="ARBA00022827"/>
    </source>
</evidence>
<feature type="domain" description="Acyl-CoA oxidase/dehydrogenase middle" evidence="8">
    <location>
        <begin position="127"/>
        <end position="228"/>
    </location>
</feature>
<evidence type="ECO:0000313" key="11">
    <source>
        <dbReference type="Proteomes" id="UP000654345"/>
    </source>
</evidence>
<dbReference type="PIRSF" id="PIRSF016578">
    <property type="entry name" value="HsaA"/>
    <property type="match status" value="1"/>
</dbReference>
<dbReference type="CDD" id="cd00567">
    <property type="entry name" value="ACAD"/>
    <property type="match status" value="1"/>
</dbReference>
<dbReference type="InterPro" id="IPR037069">
    <property type="entry name" value="AcylCoA_DH/ox_N_sf"/>
</dbReference>
<evidence type="ECO:0000256" key="2">
    <source>
        <dbReference type="ARBA" id="ARBA00009347"/>
    </source>
</evidence>
<dbReference type="SUPFAM" id="SSF47203">
    <property type="entry name" value="Acyl-CoA dehydrogenase C-terminal domain-like"/>
    <property type="match status" value="1"/>
</dbReference>
<dbReference type="EMBL" id="BNJG01000001">
    <property type="protein sequence ID" value="GHO52406.1"/>
    <property type="molecule type" value="Genomic_DNA"/>
</dbReference>
<dbReference type="Pfam" id="PF02771">
    <property type="entry name" value="Acyl-CoA_dh_N"/>
    <property type="match status" value="1"/>
</dbReference>
<sequence length="397" mass="43537">MTFPLYPKTEQQQYLLTLAGELAETFAKRAHENDWAGIFPLQNYDDLRDAGYLKLSVPKEYGGLGASLIDVVLAQYRLAQGDASTALAASMHIANIAKMAENAGDEHNEFFANICRAVVEDGAMLNAALSEPATGSPSRGGLPTTVARRQEDGSWIIDGRKTFTTGSHALSFFLTSCAIEDETNLEPIEAERGQFLIPRTAEGLRIEDTWNTVGMRGSGSNDVILEHVHIPAEAYMERELPANPEAKLRLSAWSFPTVAVYLGIAQAARNEAINFARRRRPNSIKQQSIAAIPHVQEKIAKMELALLQCHAVFFGIAEQFSQDPESVPASQFAAAKYLVTNHAVEIVDLAMRLVGGASLSLNFPLQRYYRDVRAGLHHPPMDDVTLSSLAKDALEQE</sequence>
<evidence type="ECO:0000256" key="6">
    <source>
        <dbReference type="RuleBase" id="RU362125"/>
    </source>
</evidence>
<dbReference type="InterPro" id="IPR013786">
    <property type="entry name" value="AcylCoA_DH/ox_N"/>
</dbReference>
<keyword evidence="3 6" id="KW-0285">Flavoprotein</keyword>
<dbReference type="Gene3D" id="1.10.540.10">
    <property type="entry name" value="Acyl-CoA dehydrogenase/oxidase, N-terminal domain"/>
    <property type="match status" value="1"/>
</dbReference>
<evidence type="ECO:0000259" key="9">
    <source>
        <dbReference type="Pfam" id="PF02771"/>
    </source>
</evidence>
<dbReference type="Pfam" id="PF00441">
    <property type="entry name" value="Acyl-CoA_dh_1"/>
    <property type="match status" value="1"/>
</dbReference>
<evidence type="ECO:0000313" key="10">
    <source>
        <dbReference type="EMBL" id="GHO52406.1"/>
    </source>
</evidence>
<evidence type="ECO:0000256" key="1">
    <source>
        <dbReference type="ARBA" id="ARBA00001974"/>
    </source>
</evidence>
<keyword evidence="4 6" id="KW-0274">FAD</keyword>
<dbReference type="SUPFAM" id="SSF56645">
    <property type="entry name" value="Acyl-CoA dehydrogenase NM domain-like"/>
    <property type="match status" value="1"/>
</dbReference>
<dbReference type="Gene3D" id="2.40.110.10">
    <property type="entry name" value="Butyryl-CoA Dehydrogenase, subunit A, domain 2"/>
    <property type="match status" value="1"/>
</dbReference>
<dbReference type="InterPro" id="IPR036250">
    <property type="entry name" value="AcylCo_DH-like_C"/>
</dbReference>
<evidence type="ECO:0000259" key="7">
    <source>
        <dbReference type="Pfam" id="PF00441"/>
    </source>
</evidence>
<protein>
    <submittedName>
        <fullName evidence="10">Acyl-CoA dehydrogenase</fullName>
    </submittedName>
</protein>